<evidence type="ECO:0000313" key="5">
    <source>
        <dbReference type="EMBL" id="KAK3268810.1"/>
    </source>
</evidence>
<dbReference type="GO" id="GO:0005634">
    <property type="term" value="C:nucleus"/>
    <property type="evidence" value="ECO:0007669"/>
    <property type="project" value="UniProtKB-SubCell"/>
</dbReference>
<dbReference type="InterPro" id="IPR023780">
    <property type="entry name" value="Chromo_domain"/>
</dbReference>
<sequence>MLRCRGLTTSTTTYIYHQEPLQVQTSLIMGDRTAEEWLIRWKGYGQAHDTWEPIENLAGLEDDIAKFRNEKSQLEPLKLGKRKRRSPHNEDIPVVVADTNSVGAGGIEPATVEPSPSTEEDDIPEDDGESEEILLRPVTVHK</sequence>
<comment type="subcellular location">
    <subcellularLocation>
        <location evidence="1">Nucleus</location>
    </subcellularLocation>
</comment>
<organism evidence="5 6">
    <name type="scientific">Cymbomonas tetramitiformis</name>
    <dbReference type="NCBI Taxonomy" id="36881"/>
    <lineage>
        <taxon>Eukaryota</taxon>
        <taxon>Viridiplantae</taxon>
        <taxon>Chlorophyta</taxon>
        <taxon>Pyramimonadophyceae</taxon>
        <taxon>Pyramimonadales</taxon>
        <taxon>Pyramimonadaceae</taxon>
        <taxon>Cymbomonas</taxon>
    </lineage>
</organism>
<keyword evidence="2" id="KW-0539">Nucleus</keyword>
<dbReference type="CDD" id="cd00024">
    <property type="entry name" value="CD_CSD"/>
    <property type="match status" value="1"/>
</dbReference>
<dbReference type="Pfam" id="PF00385">
    <property type="entry name" value="Chromo"/>
    <property type="match status" value="1"/>
</dbReference>
<comment type="caution">
    <text evidence="5">The sequence shown here is derived from an EMBL/GenBank/DDBJ whole genome shotgun (WGS) entry which is preliminary data.</text>
</comment>
<dbReference type="InterPro" id="IPR016197">
    <property type="entry name" value="Chromo-like_dom_sf"/>
</dbReference>
<dbReference type="SMART" id="SM00298">
    <property type="entry name" value="CHROMO"/>
    <property type="match status" value="1"/>
</dbReference>
<dbReference type="EMBL" id="LGRX02011571">
    <property type="protein sequence ID" value="KAK3268810.1"/>
    <property type="molecule type" value="Genomic_DNA"/>
</dbReference>
<dbReference type="PANTHER" id="PTHR22812">
    <property type="entry name" value="CHROMOBOX PROTEIN"/>
    <property type="match status" value="1"/>
</dbReference>
<feature type="region of interest" description="Disordered" evidence="3">
    <location>
        <begin position="75"/>
        <end position="142"/>
    </location>
</feature>
<evidence type="ECO:0000313" key="6">
    <source>
        <dbReference type="Proteomes" id="UP001190700"/>
    </source>
</evidence>
<dbReference type="Proteomes" id="UP001190700">
    <property type="component" value="Unassembled WGS sequence"/>
</dbReference>
<feature type="compositionally biased region" description="Acidic residues" evidence="3">
    <location>
        <begin position="118"/>
        <end position="132"/>
    </location>
</feature>
<dbReference type="AlphaFoldDB" id="A0AAE0FZP4"/>
<dbReference type="InterPro" id="IPR051219">
    <property type="entry name" value="Heterochromatin_chromo-domain"/>
</dbReference>
<dbReference type="SUPFAM" id="SSF54160">
    <property type="entry name" value="Chromo domain-like"/>
    <property type="match status" value="1"/>
</dbReference>
<evidence type="ECO:0000256" key="2">
    <source>
        <dbReference type="ARBA" id="ARBA00023242"/>
    </source>
</evidence>
<accession>A0AAE0FZP4</accession>
<dbReference type="PROSITE" id="PS50013">
    <property type="entry name" value="CHROMO_2"/>
    <property type="match status" value="1"/>
</dbReference>
<gene>
    <name evidence="5" type="ORF">CYMTET_22717</name>
</gene>
<keyword evidence="6" id="KW-1185">Reference proteome</keyword>
<dbReference type="Gene3D" id="2.40.50.40">
    <property type="match status" value="1"/>
</dbReference>
<name>A0AAE0FZP4_9CHLO</name>
<proteinExistence type="predicted"/>
<evidence type="ECO:0000256" key="3">
    <source>
        <dbReference type="SAM" id="MobiDB-lite"/>
    </source>
</evidence>
<evidence type="ECO:0000259" key="4">
    <source>
        <dbReference type="PROSITE" id="PS50013"/>
    </source>
</evidence>
<dbReference type="InterPro" id="IPR000953">
    <property type="entry name" value="Chromo/chromo_shadow_dom"/>
</dbReference>
<reference evidence="5 6" key="1">
    <citation type="journal article" date="2015" name="Genome Biol. Evol.">
        <title>Comparative Genomics of a Bacterivorous Green Alga Reveals Evolutionary Causalities and Consequences of Phago-Mixotrophic Mode of Nutrition.</title>
        <authorList>
            <person name="Burns J.A."/>
            <person name="Paasch A."/>
            <person name="Narechania A."/>
            <person name="Kim E."/>
        </authorList>
    </citation>
    <scope>NUCLEOTIDE SEQUENCE [LARGE SCALE GENOMIC DNA]</scope>
    <source>
        <strain evidence="5 6">PLY_AMNH</strain>
    </source>
</reference>
<feature type="domain" description="Chromo" evidence="4">
    <location>
        <begin position="21"/>
        <end position="71"/>
    </location>
</feature>
<protein>
    <recommendedName>
        <fullName evidence="4">Chromo domain-containing protein</fullName>
    </recommendedName>
</protein>
<evidence type="ECO:0000256" key="1">
    <source>
        <dbReference type="ARBA" id="ARBA00004123"/>
    </source>
</evidence>